<sequence>MSIDQSDAIAALGRAAQTIQDVNAFCEALSVAWPSILRRRADVSVADLPVPTEPIPWYPLGHRSLDLSIRPSATLGYGTSDFFLQDAGSLLALAACRADVVSDRPLLVCDLCAAPGGKSTALLESIGDGFLLANEPIRSRVAPLAYNLARTGVPRYAVSSMDPDDLAVRLGGVFDLVLVDAPCSGQALMGRGKQSQASMSEHQIEHSAARQRRILDAALACLRPGGRLVYSTCTFAEAENESQLERLVSLGAIEHDSRDALAAYESWMPGAYRLWPHLHDCAGSFAAMAINLTENAPVLRKEKRQRVERVPIDELTQWYGDTSKMQCINTGAVVWGWPAEVPAWVAQLSVAGPELAHRTGQVWKPSHAAGLRRGHDALTQAFVDVDAETASQFLSGSPITCDGTGWQVVCIQGKPLGWIKASQGKGGKCIGKNQLPTAARLTVKSPG</sequence>
<accession>A0A5C6BAB7</accession>
<dbReference type="EMBL" id="SJPN01000001">
    <property type="protein sequence ID" value="TWU08216.1"/>
    <property type="molecule type" value="Genomic_DNA"/>
</dbReference>
<comment type="similarity">
    <text evidence="5">Belongs to the class I-like SAM-binding methyltransferase superfamily. RsmB/NOP family.</text>
</comment>
<evidence type="ECO:0000259" key="6">
    <source>
        <dbReference type="PROSITE" id="PS51686"/>
    </source>
</evidence>
<feature type="active site" description="Nucleophile" evidence="5">
    <location>
        <position position="233"/>
    </location>
</feature>
<dbReference type="InterPro" id="IPR027391">
    <property type="entry name" value="Nol1_Nop2_Fmu_2"/>
</dbReference>
<dbReference type="InterPro" id="IPR049560">
    <property type="entry name" value="MeTrfase_RsmB-F_NOP2_cat"/>
</dbReference>
<dbReference type="GO" id="GO:0003723">
    <property type="term" value="F:RNA binding"/>
    <property type="evidence" value="ECO:0007669"/>
    <property type="project" value="UniProtKB-UniRule"/>
</dbReference>
<dbReference type="Pfam" id="PF01189">
    <property type="entry name" value="Methyltr_RsmB-F"/>
    <property type="match status" value="1"/>
</dbReference>
<dbReference type="SUPFAM" id="SSF53335">
    <property type="entry name" value="S-adenosyl-L-methionine-dependent methyltransferases"/>
    <property type="match status" value="1"/>
</dbReference>
<evidence type="ECO:0000313" key="7">
    <source>
        <dbReference type="EMBL" id="TWU08216.1"/>
    </source>
</evidence>
<dbReference type="PRINTS" id="PR02008">
    <property type="entry name" value="RCMTFAMILY"/>
</dbReference>
<evidence type="ECO:0000313" key="8">
    <source>
        <dbReference type="Proteomes" id="UP000320176"/>
    </source>
</evidence>
<dbReference type="EC" id="2.1.1.178" evidence="7"/>
<evidence type="ECO:0000256" key="5">
    <source>
        <dbReference type="PROSITE-ProRule" id="PRU01023"/>
    </source>
</evidence>
<evidence type="ECO:0000256" key="3">
    <source>
        <dbReference type="ARBA" id="ARBA00022691"/>
    </source>
</evidence>
<keyword evidence="4 5" id="KW-0694">RNA-binding</keyword>
<keyword evidence="3 5" id="KW-0949">S-adenosyl-L-methionine</keyword>
<dbReference type="Gene3D" id="3.40.50.150">
    <property type="entry name" value="Vaccinia Virus protein VP39"/>
    <property type="match status" value="1"/>
</dbReference>
<keyword evidence="1 5" id="KW-0489">Methyltransferase</keyword>
<evidence type="ECO:0000256" key="1">
    <source>
        <dbReference type="ARBA" id="ARBA00022603"/>
    </source>
</evidence>
<dbReference type="InterPro" id="IPR023267">
    <property type="entry name" value="RCMT"/>
</dbReference>
<dbReference type="RefSeq" id="WP_146518298.1">
    <property type="nucleotide sequence ID" value="NZ_CP151726.1"/>
</dbReference>
<keyword evidence="2 5" id="KW-0808">Transferase</keyword>
<feature type="binding site" evidence="5">
    <location>
        <position position="135"/>
    </location>
    <ligand>
        <name>S-adenosyl-L-methionine</name>
        <dbReference type="ChEBI" id="CHEBI:59789"/>
    </ligand>
</feature>
<dbReference type="PANTHER" id="PTHR22807:SF53">
    <property type="entry name" value="RIBOSOMAL RNA SMALL SUBUNIT METHYLTRANSFERASE B-RELATED"/>
    <property type="match status" value="1"/>
</dbReference>
<feature type="domain" description="SAM-dependent MTase RsmB/NOP-type" evidence="6">
    <location>
        <begin position="8"/>
        <end position="292"/>
    </location>
</feature>
<evidence type="ECO:0000256" key="4">
    <source>
        <dbReference type="ARBA" id="ARBA00022884"/>
    </source>
</evidence>
<dbReference type="InterPro" id="IPR001678">
    <property type="entry name" value="MeTrfase_RsmB-F_NOP2_dom"/>
</dbReference>
<feature type="binding site" evidence="5">
    <location>
        <position position="162"/>
    </location>
    <ligand>
        <name>S-adenosyl-L-methionine</name>
        <dbReference type="ChEBI" id="CHEBI:59789"/>
    </ligand>
</feature>
<proteinExistence type="inferred from homology"/>
<dbReference type="GO" id="GO:0001510">
    <property type="term" value="P:RNA methylation"/>
    <property type="evidence" value="ECO:0007669"/>
    <property type="project" value="InterPro"/>
</dbReference>
<dbReference type="Gene3D" id="2.30.130.60">
    <property type="match status" value="1"/>
</dbReference>
<feature type="binding site" evidence="5">
    <location>
        <position position="180"/>
    </location>
    <ligand>
        <name>S-adenosyl-L-methionine</name>
        <dbReference type="ChEBI" id="CHEBI:59789"/>
    </ligand>
</feature>
<dbReference type="InterPro" id="IPR029063">
    <property type="entry name" value="SAM-dependent_MTases_sf"/>
</dbReference>
<evidence type="ECO:0000256" key="2">
    <source>
        <dbReference type="ARBA" id="ARBA00022679"/>
    </source>
</evidence>
<organism evidence="7 8">
    <name type="scientific">Stieleria varia</name>
    <dbReference type="NCBI Taxonomy" id="2528005"/>
    <lineage>
        <taxon>Bacteria</taxon>
        <taxon>Pseudomonadati</taxon>
        <taxon>Planctomycetota</taxon>
        <taxon>Planctomycetia</taxon>
        <taxon>Pirellulales</taxon>
        <taxon>Pirellulaceae</taxon>
        <taxon>Stieleria</taxon>
    </lineage>
</organism>
<dbReference type="OrthoDB" id="9810297at2"/>
<dbReference type="Pfam" id="PF13636">
    <property type="entry name" value="Methyltranf_PUA"/>
    <property type="match status" value="1"/>
</dbReference>
<feature type="binding site" evidence="5">
    <location>
        <begin position="112"/>
        <end position="118"/>
    </location>
    <ligand>
        <name>S-adenosyl-L-methionine</name>
        <dbReference type="ChEBI" id="CHEBI:59789"/>
    </ligand>
</feature>
<comment type="caution">
    <text evidence="7">The sequence shown here is derived from an EMBL/GenBank/DDBJ whole genome shotgun (WGS) entry which is preliminary data.</text>
</comment>
<gene>
    <name evidence="7" type="primary">rsmF</name>
    <name evidence="7" type="ORF">Pla52n_07980</name>
</gene>
<dbReference type="GO" id="GO:0008173">
    <property type="term" value="F:RNA methyltransferase activity"/>
    <property type="evidence" value="ECO:0007669"/>
    <property type="project" value="InterPro"/>
</dbReference>
<dbReference type="CDD" id="cd02440">
    <property type="entry name" value="AdoMet_MTases"/>
    <property type="match status" value="1"/>
</dbReference>
<dbReference type="AlphaFoldDB" id="A0A5C6BAB7"/>
<protein>
    <submittedName>
        <fullName evidence="7">Ribosomal RNA small subunit methyltransferase F</fullName>
        <ecNumber evidence="7">2.1.1.178</ecNumber>
    </submittedName>
</protein>
<dbReference type="PROSITE" id="PS51686">
    <property type="entry name" value="SAM_MT_RSMB_NOP"/>
    <property type="match status" value="1"/>
</dbReference>
<dbReference type="Proteomes" id="UP000320176">
    <property type="component" value="Unassembled WGS sequence"/>
</dbReference>
<name>A0A5C6BAB7_9BACT</name>
<dbReference type="PANTHER" id="PTHR22807">
    <property type="entry name" value="NOP2 YEAST -RELATED NOL1/NOP2/FMU SUN DOMAIN-CONTAINING"/>
    <property type="match status" value="1"/>
</dbReference>
<reference evidence="7 8" key="1">
    <citation type="submission" date="2019-02" db="EMBL/GenBank/DDBJ databases">
        <title>Deep-cultivation of Planctomycetes and their phenomic and genomic characterization uncovers novel biology.</title>
        <authorList>
            <person name="Wiegand S."/>
            <person name="Jogler M."/>
            <person name="Boedeker C."/>
            <person name="Pinto D."/>
            <person name="Vollmers J."/>
            <person name="Rivas-Marin E."/>
            <person name="Kohn T."/>
            <person name="Peeters S.H."/>
            <person name="Heuer A."/>
            <person name="Rast P."/>
            <person name="Oberbeckmann S."/>
            <person name="Bunk B."/>
            <person name="Jeske O."/>
            <person name="Meyerdierks A."/>
            <person name="Storesund J.E."/>
            <person name="Kallscheuer N."/>
            <person name="Luecker S."/>
            <person name="Lage O.M."/>
            <person name="Pohl T."/>
            <person name="Merkel B.J."/>
            <person name="Hornburger P."/>
            <person name="Mueller R.-W."/>
            <person name="Bruemmer F."/>
            <person name="Labrenz M."/>
            <person name="Spormann A.M."/>
            <person name="Op Den Camp H."/>
            <person name="Overmann J."/>
            <person name="Amann R."/>
            <person name="Jetten M.S.M."/>
            <person name="Mascher T."/>
            <person name="Medema M.H."/>
            <person name="Devos D.P."/>
            <person name="Kaster A.-K."/>
            <person name="Ovreas L."/>
            <person name="Rohde M."/>
            <person name="Galperin M.Y."/>
            <person name="Jogler C."/>
        </authorList>
    </citation>
    <scope>NUCLEOTIDE SEQUENCE [LARGE SCALE GENOMIC DNA]</scope>
    <source>
        <strain evidence="7 8">Pla52n</strain>
    </source>
</reference>
<keyword evidence="8" id="KW-1185">Reference proteome</keyword>